<dbReference type="Proteomes" id="UP000526734">
    <property type="component" value="Unassembled WGS sequence"/>
</dbReference>
<evidence type="ECO:0000313" key="2">
    <source>
        <dbReference type="Proteomes" id="UP000526734"/>
    </source>
</evidence>
<proteinExistence type="predicted"/>
<gene>
    <name evidence="1" type="ORF">H4281_01010</name>
</gene>
<evidence type="ECO:0008006" key="3">
    <source>
        <dbReference type="Google" id="ProtNLM"/>
    </source>
</evidence>
<dbReference type="EMBL" id="JACGZW010000001">
    <property type="protein sequence ID" value="MBB1151702.1"/>
    <property type="molecule type" value="Genomic_DNA"/>
</dbReference>
<dbReference type="InterPro" id="IPR029068">
    <property type="entry name" value="Glyas_Bleomycin-R_OHBP_Dase"/>
</dbReference>
<sequence length="199" mass="22114">MANELTIPLLPCPSIDEIAPFYEMLGFEITSRQARPYSHVAVRREDLNLHFFGMDGYDPKQSYSTCLVIVEDTSELFEAFAAGMRSVHGKLLVSGIPRMTRPRLRNDRYTGFTVVDPGGNWIRINQAAKEPEARTKLAKAMENAARQADSHGDERQALKVLEGALKRATGDEPEFQAAREFRDELIERVVGAEGAASGS</sequence>
<keyword evidence="2" id="KW-1185">Reference proteome</keyword>
<evidence type="ECO:0000313" key="1">
    <source>
        <dbReference type="EMBL" id="MBB1151702.1"/>
    </source>
</evidence>
<dbReference type="SUPFAM" id="SSF54593">
    <property type="entry name" value="Glyoxalase/Bleomycin resistance protein/Dihydroxybiphenyl dioxygenase"/>
    <property type="match status" value="1"/>
</dbReference>
<reference evidence="1 2" key="1">
    <citation type="submission" date="2020-08" db="EMBL/GenBank/DDBJ databases">
        <title>Amycolatopsis sp. nov. DR6-1 isolated from Dendrobium heterocarpum.</title>
        <authorList>
            <person name="Tedsree N."/>
            <person name="Kuncharoen N."/>
            <person name="Likhitwitayawuid K."/>
            <person name="Tanasupawat S."/>
        </authorList>
    </citation>
    <scope>NUCLEOTIDE SEQUENCE [LARGE SCALE GENOMIC DNA]</scope>
    <source>
        <strain evidence="1 2">DR6-1</strain>
    </source>
</reference>
<name>A0A7W3VRZ7_9PSEU</name>
<protein>
    <recommendedName>
        <fullName evidence="3">VOC family protein</fullName>
    </recommendedName>
</protein>
<comment type="caution">
    <text evidence="1">The sequence shown here is derived from an EMBL/GenBank/DDBJ whole genome shotgun (WGS) entry which is preliminary data.</text>
</comment>
<accession>A0A7W3VRZ7</accession>
<dbReference type="AlphaFoldDB" id="A0A7W3VRZ7"/>
<dbReference type="RefSeq" id="WP_182888944.1">
    <property type="nucleotide sequence ID" value="NZ_JACGZW010000001.1"/>
</dbReference>
<dbReference type="Gene3D" id="3.10.180.10">
    <property type="entry name" value="2,3-Dihydroxybiphenyl 1,2-Dioxygenase, domain 1"/>
    <property type="match status" value="1"/>
</dbReference>
<organism evidence="1 2">
    <name type="scientific">Amycolatopsis dendrobii</name>
    <dbReference type="NCBI Taxonomy" id="2760662"/>
    <lineage>
        <taxon>Bacteria</taxon>
        <taxon>Bacillati</taxon>
        <taxon>Actinomycetota</taxon>
        <taxon>Actinomycetes</taxon>
        <taxon>Pseudonocardiales</taxon>
        <taxon>Pseudonocardiaceae</taxon>
        <taxon>Amycolatopsis</taxon>
    </lineage>
</organism>